<gene>
    <name evidence="1" type="ORF">AOQ72_22110</name>
</gene>
<dbReference type="STRING" id="108015.GA0061099_1003519"/>
<accession>A0A0R3CH88</accession>
<dbReference type="EMBL" id="LJYF01000029">
    <property type="protein sequence ID" value="KRP93950.1"/>
    <property type="molecule type" value="Genomic_DNA"/>
</dbReference>
<comment type="caution">
    <text evidence="1">The sequence shown here is derived from an EMBL/GenBank/DDBJ whole genome shotgun (WGS) entry which is preliminary data.</text>
</comment>
<dbReference type="GeneID" id="93179750"/>
<name>A0A0R3CH88_9BRAD</name>
<dbReference type="OrthoDB" id="9942914at2"/>
<proteinExistence type="predicted"/>
<organism evidence="1 2">
    <name type="scientific">Bradyrhizobium yuanmingense</name>
    <dbReference type="NCBI Taxonomy" id="108015"/>
    <lineage>
        <taxon>Bacteria</taxon>
        <taxon>Pseudomonadati</taxon>
        <taxon>Pseudomonadota</taxon>
        <taxon>Alphaproteobacteria</taxon>
        <taxon>Hyphomicrobiales</taxon>
        <taxon>Nitrobacteraceae</taxon>
        <taxon>Bradyrhizobium</taxon>
    </lineage>
</organism>
<evidence type="ECO:0000313" key="1">
    <source>
        <dbReference type="EMBL" id="KRP93950.1"/>
    </source>
</evidence>
<reference evidence="1 2" key="1">
    <citation type="submission" date="2015-09" db="EMBL/GenBank/DDBJ databases">
        <title>Draft Genome Sequence of the Strain BR 3267 (Bradyrhizobium yuanmingense) recommended as inoculant for cowpea in Brazil.</title>
        <authorList>
            <person name="Simoes-Araujo J.L."/>
            <person name="Zilli J.E."/>
        </authorList>
    </citation>
    <scope>NUCLEOTIDE SEQUENCE [LARGE SCALE GENOMIC DNA]</scope>
    <source>
        <strain evidence="1 2">BR3267</strain>
    </source>
</reference>
<evidence type="ECO:0000313" key="2">
    <source>
        <dbReference type="Proteomes" id="UP000051380"/>
    </source>
</evidence>
<dbReference type="RefSeq" id="WP_035998618.1">
    <property type="nucleotide sequence ID" value="NZ_CP104173.1"/>
</dbReference>
<sequence length="139" mass="15059">MLLTAGSELPVMYFLDKPPSDIRTSTLPTTAKEVLLARVRLLGTAAGLGGRIPPGGRGNDSLRERLAVSLRVLEVQSGNASVDSVFDATFGVTDQTHSLIPVPRTKSELERDYFVVVYADDGGHWHLAGFPMSEAEYRS</sequence>
<dbReference type="AlphaFoldDB" id="A0A0R3CH88"/>
<protein>
    <submittedName>
        <fullName evidence="1">Uncharacterized protein</fullName>
    </submittedName>
</protein>
<dbReference type="Proteomes" id="UP000051380">
    <property type="component" value="Unassembled WGS sequence"/>
</dbReference>